<evidence type="ECO:0000256" key="1">
    <source>
        <dbReference type="ARBA" id="ARBA00009477"/>
    </source>
</evidence>
<feature type="domain" description="CusB-like beta-barrel" evidence="5">
    <location>
        <begin position="261"/>
        <end position="306"/>
    </location>
</feature>
<dbReference type="Gene3D" id="2.40.50.100">
    <property type="match status" value="1"/>
</dbReference>
<evidence type="ECO:0000313" key="7">
    <source>
        <dbReference type="Proteomes" id="UP000036196"/>
    </source>
</evidence>
<evidence type="ECO:0000259" key="5">
    <source>
        <dbReference type="Pfam" id="PF25954"/>
    </source>
</evidence>
<proteinExistence type="inferred from homology"/>
<reference evidence="6 7" key="1">
    <citation type="submission" date="2015-05" db="EMBL/GenBank/DDBJ databases">
        <title>Genome sequences of Pluralibacter gergoviae.</title>
        <authorList>
            <person name="Greninger A.L."/>
            <person name="Miller S."/>
        </authorList>
    </citation>
    <scope>NUCLEOTIDE SEQUENCE [LARGE SCALE GENOMIC DNA]</scope>
    <source>
        <strain evidence="6 7">JS81F13</strain>
    </source>
</reference>
<evidence type="ECO:0000313" key="6">
    <source>
        <dbReference type="EMBL" id="KMK11811.1"/>
    </source>
</evidence>
<keyword evidence="3" id="KW-1133">Transmembrane helix</keyword>
<name>A0A0J5KW92_PLUGE</name>
<dbReference type="Pfam" id="PF25917">
    <property type="entry name" value="BSH_RND"/>
    <property type="match status" value="1"/>
</dbReference>
<evidence type="ECO:0000256" key="2">
    <source>
        <dbReference type="SAM" id="Coils"/>
    </source>
</evidence>
<dbReference type="InterPro" id="IPR058792">
    <property type="entry name" value="Beta-barrel_RND_2"/>
</dbReference>
<dbReference type="GO" id="GO:0055085">
    <property type="term" value="P:transmembrane transport"/>
    <property type="evidence" value="ECO:0007669"/>
    <property type="project" value="InterPro"/>
</dbReference>
<dbReference type="Proteomes" id="UP000036196">
    <property type="component" value="Unassembled WGS sequence"/>
</dbReference>
<gene>
    <name evidence="6" type="ORF">ABW06_19415</name>
</gene>
<dbReference type="Gene3D" id="1.10.287.470">
    <property type="entry name" value="Helix hairpin bin"/>
    <property type="match status" value="1"/>
</dbReference>
<keyword evidence="3" id="KW-0472">Membrane</keyword>
<evidence type="ECO:0000259" key="4">
    <source>
        <dbReference type="Pfam" id="PF25917"/>
    </source>
</evidence>
<dbReference type="RefSeq" id="WP_048280180.1">
    <property type="nucleotide sequence ID" value="NZ_LDZF01000024.1"/>
</dbReference>
<dbReference type="PATRIC" id="fig|61647.15.peg.2435"/>
<comment type="similarity">
    <text evidence="1">Belongs to the membrane fusion protein (MFP) (TC 8.A.1) family.</text>
</comment>
<dbReference type="InterPro" id="IPR050739">
    <property type="entry name" value="MFP"/>
</dbReference>
<organism evidence="6 7">
    <name type="scientific">Pluralibacter gergoviae</name>
    <name type="common">Enterobacter gergoviae</name>
    <dbReference type="NCBI Taxonomy" id="61647"/>
    <lineage>
        <taxon>Bacteria</taxon>
        <taxon>Pseudomonadati</taxon>
        <taxon>Pseudomonadota</taxon>
        <taxon>Gammaproteobacteria</taxon>
        <taxon>Enterobacterales</taxon>
        <taxon>Enterobacteriaceae</taxon>
        <taxon>Pluralibacter</taxon>
    </lineage>
</organism>
<feature type="coiled-coil region" evidence="2">
    <location>
        <begin position="98"/>
        <end position="146"/>
    </location>
</feature>
<dbReference type="PANTHER" id="PTHR30386:SF24">
    <property type="entry name" value="MULTIDRUG RESISTANCE EFFLUX PUMP"/>
    <property type="match status" value="1"/>
</dbReference>
<keyword evidence="7" id="KW-1185">Reference proteome</keyword>
<feature type="transmembrane region" description="Helical" evidence="3">
    <location>
        <begin position="17"/>
        <end position="35"/>
    </location>
</feature>
<dbReference type="Gene3D" id="2.40.30.170">
    <property type="match status" value="1"/>
</dbReference>
<keyword evidence="3" id="KW-0812">Transmembrane</keyword>
<dbReference type="InterPro" id="IPR058625">
    <property type="entry name" value="MdtA-like_BSH"/>
</dbReference>
<dbReference type="Pfam" id="PF25954">
    <property type="entry name" value="Beta-barrel_RND_2"/>
    <property type="match status" value="1"/>
</dbReference>
<protein>
    <submittedName>
        <fullName evidence="6">Secretion protein HlyD</fullName>
    </submittedName>
</protein>
<dbReference type="EMBL" id="LDZF01000024">
    <property type="protein sequence ID" value="KMK11811.1"/>
    <property type="molecule type" value="Genomic_DNA"/>
</dbReference>
<dbReference type="PANTHER" id="PTHR30386">
    <property type="entry name" value="MEMBRANE FUSION SUBUNIT OF EMRAB-TOLC MULTIDRUG EFFLUX PUMP"/>
    <property type="match status" value="1"/>
</dbReference>
<evidence type="ECO:0000256" key="3">
    <source>
        <dbReference type="SAM" id="Phobius"/>
    </source>
</evidence>
<sequence>MSTPEKATERPPFALRIAPWLGCVAVITFVFLATTQWSEWTSRHRIQTTQNAYVKSDYAVLSAKVSGYIKSLPVGDYEKVHAGDLIAQIDDSEYGFAVAAAQAALAKAQANLDNLDGEIAQQHARIKASQANVKTAEVRIIQYKNNPARQAELVRQGALSRQRFETAQADFDQAVSQRDATAAELELANRSMKVLKGQRAVRQADVDAASAQLETALRNLTYTRIVAPFDGMLNKRHVQVGNLIGNGAQIVSIVPDSQSYVVANYKETQLAHVKAGQSVTLTVDGLPGKAFRGRVSEIAPMSGAESALLPADNASGNFTKVVQRIPVRIELEPGQNDLSRLRAGMSVETRIDTRGEIVAPYAAGMQKTVQLATGPGRAGD</sequence>
<accession>A0A0J5KW92</accession>
<dbReference type="AlphaFoldDB" id="A0A0J5KW92"/>
<feature type="domain" description="Multidrug resistance protein MdtA-like barrel-sandwich hybrid" evidence="4">
    <location>
        <begin position="61"/>
        <end position="253"/>
    </location>
</feature>
<comment type="caution">
    <text evidence="6">The sequence shown here is derived from an EMBL/GenBank/DDBJ whole genome shotgun (WGS) entry which is preliminary data.</text>
</comment>
<keyword evidence="2" id="KW-0175">Coiled coil</keyword>
<dbReference type="SUPFAM" id="SSF111369">
    <property type="entry name" value="HlyD-like secretion proteins"/>
    <property type="match status" value="2"/>
</dbReference>